<feature type="transmembrane region" description="Helical" evidence="1">
    <location>
        <begin position="31"/>
        <end position="57"/>
    </location>
</feature>
<evidence type="ECO:0000256" key="1">
    <source>
        <dbReference type="SAM" id="Phobius"/>
    </source>
</evidence>
<dbReference type="AlphaFoldDB" id="A0A0W0F052"/>
<accession>A0A0W0F052</accession>
<dbReference type="PANTHER" id="PTHR38848:SF3">
    <property type="entry name" value="G-PROTEIN COUPLED RECEPTORS FAMILY 3 PROFILE DOMAIN-CONTAINING PROTEIN"/>
    <property type="match status" value="1"/>
</dbReference>
<keyword evidence="1" id="KW-1133">Transmembrane helix</keyword>
<dbReference type="EMBL" id="LATX01002413">
    <property type="protein sequence ID" value="KTB29726.1"/>
    <property type="molecule type" value="Genomic_DNA"/>
</dbReference>
<comment type="caution">
    <text evidence="2">The sequence shown here is derived from an EMBL/GenBank/DDBJ whole genome shotgun (WGS) entry which is preliminary data.</text>
</comment>
<dbReference type="Proteomes" id="UP000054988">
    <property type="component" value="Unassembled WGS sequence"/>
</dbReference>
<evidence type="ECO:0000313" key="2">
    <source>
        <dbReference type="EMBL" id="KTB29726.1"/>
    </source>
</evidence>
<gene>
    <name evidence="2" type="ORF">WG66_17701</name>
</gene>
<evidence type="ECO:0000313" key="3">
    <source>
        <dbReference type="Proteomes" id="UP000054988"/>
    </source>
</evidence>
<feature type="transmembrane region" description="Helical" evidence="1">
    <location>
        <begin position="119"/>
        <end position="141"/>
    </location>
</feature>
<keyword evidence="1" id="KW-0812">Transmembrane</keyword>
<reference evidence="2 3" key="1">
    <citation type="submission" date="2015-12" db="EMBL/GenBank/DDBJ databases">
        <title>Draft genome sequence of Moniliophthora roreri, the causal agent of frosty pod rot of cacao.</title>
        <authorList>
            <person name="Aime M.C."/>
            <person name="Diaz-Valderrama J.R."/>
            <person name="Kijpornyongpan T."/>
            <person name="Phillips-Mora W."/>
        </authorList>
    </citation>
    <scope>NUCLEOTIDE SEQUENCE [LARGE SCALE GENOMIC DNA]</scope>
    <source>
        <strain evidence="2 3">MCA 2952</strain>
    </source>
</reference>
<feature type="transmembrane region" description="Helical" evidence="1">
    <location>
        <begin position="78"/>
        <end position="99"/>
    </location>
</feature>
<name>A0A0W0F052_MONRR</name>
<protein>
    <submittedName>
        <fullName evidence="2">Uncharacterized protein</fullName>
    </submittedName>
</protein>
<dbReference type="PANTHER" id="PTHR38848">
    <property type="entry name" value="G-PROTEIN COUPLED RECEPTORS FAMILY 3 PROFILE DOMAIN-CONTAINING PROTEIN"/>
    <property type="match status" value="1"/>
</dbReference>
<proteinExistence type="predicted"/>
<organism evidence="2 3">
    <name type="scientific">Moniliophthora roreri</name>
    <name type="common">Frosty pod rot fungus</name>
    <name type="synonym">Monilia roreri</name>
    <dbReference type="NCBI Taxonomy" id="221103"/>
    <lineage>
        <taxon>Eukaryota</taxon>
        <taxon>Fungi</taxon>
        <taxon>Dikarya</taxon>
        <taxon>Basidiomycota</taxon>
        <taxon>Agaricomycotina</taxon>
        <taxon>Agaricomycetes</taxon>
        <taxon>Agaricomycetidae</taxon>
        <taxon>Agaricales</taxon>
        <taxon>Marasmiineae</taxon>
        <taxon>Marasmiaceae</taxon>
        <taxon>Moniliophthora</taxon>
    </lineage>
</organism>
<feature type="transmembrane region" description="Helical" evidence="1">
    <location>
        <begin position="7"/>
        <end position="25"/>
    </location>
</feature>
<keyword evidence="1" id="KW-0472">Membrane</keyword>
<sequence length="272" mass="29923">MHHRANLSLVFTRSFSFVAGVLVTGSRLRGNTIACSLAIISCIIFLGSTKLFIYAFLTEKVWIVWSGGLQTPRHKAKVYGVCGFVMLGYLGLGIVFLLSRWSEIRSREGDTCYIGVSHSASVALMSYDISQTIFFTAMFLWPFWRSHIISSHLRGIARRTLCGTLASLTLSAGNASTMIALGSEEPGWVSLNALILYWISSGTRTYVSESLSLPHITVTIDTKDQSQISARETFQVASRRYIIPISPNLSAAPYPATAMGSVGTQRSRRYSV</sequence>